<proteinExistence type="predicted"/>
<sequence>MFFGYWKLEIRPKQSKIEGPQTQRKRLFYRIFANANV</sequence>
<evidence type="ECO:0000313" key="2">
    <source>
        <dbReference type="Proteomes" id="UP001247620"/>
    </source>
</evidence>
<dbReference type="EMBL" id="JAVDUU010000001">
    <property type="protein sequence ID" value="MDR6940688.1"/>
    <property type="molecule type" value="Genomic_DNA"/>
</dbReference>
<gene>
    <name evidence="1" type="ORF">J2W55_000516</name>
</gene>
<keyword evidence="2" id="KW-1185">Reference proteome</keyword>
<evidence type="ECO:0000313" key="1">
    <source>
        <dbReference type="EMBL" id="MDR6940688.1"/>
    </source>
</evidence>
<organism evidence="1 2">
    <name type="scientific">Mucilaginibacter pocheonensis</name>
    <dbReference type="NCBI Taxonomy" id="398050"/>
    <lineage>
        <taxon>Bacteria</taxon>
        <taxon>Pseudomonadati</taxon>
        <taxon>Bacteroidota</taxon>
        <taxon>Sphingobacteriia</taxon>
        <taxon>Sphingobacteriales</taxon>
        <taxon>Sphingobacteriaceae</taxon>
        <taxon>Mucilaginibacter</taxon>
    </lineage>
</organism>
<dbReference type="Proteomes" id="UP001247620">
    <property type="component" value="Unassembled WGS sequence"/>
</dbReference>
<accession>A0ABU1T5T1</accession>
<comment type="caution">
    <text evidence="1">The sequence shown here is derived from an EMBL/GenBank/DDBJ whole genome shotgun (WGS) entry which is preliminary data.</text>
</comment>
<name>A0ABU1T5T1_9SPHI</name>
<reference evidence="1 2" key="1">
    <citation type="submission" date="2023-07" db="EMBL/GenBank/DDBJ databases">
        <title>Sorghum-associated microbial communities from plants grown in Nebraska, USA.</title>
        <authorList>
            <person name="Schachtman D."/>
        </authorList>
    </citation>
    <scope>NUCLEOTIDE SEQUENCE [LARGE SCALE GENOMIC DNA]</scope>
    <source>
        <strain evidence="1 2">3262</strain>
    </source>
</reference>
<protein>
    <submittedName>
        <fullName evidence="1">Uncharacterized protein</fullName>
    </submittedName>
</protein>